<dbReference type="InterPro" id="IPR005471">
    <property type="entry name" value="Tscrpt_reg_IclR_N"/>
</dbReference>
<dbReference type="AlphaFoldDB" id="A0A2T1A6B0"/>
<dbReference type="GO" id="GO:0045892">
    <property type="term" value="P:negative regulation of DNA-templated transcription"/>
    <property type="evidence" value="ECO:0007669"/>
    <property type="project" value="TreeGrafter"/>
</dbReference>
<dbReference type="Pfam" id="PF01614">
    <property type="entry name" value="IclR_C"/>
    <property type="match status" value="1"/>
</dbReference>
<dbReference type="SUPFAM" id="SSF46785">
    <property type="entry name" value="Winged helix' DNA-binding domain"/>
    <property type="match status" value="1"/>
</dbReference>
<dbReference type="Gene3D" id="3.30.450.40">
    <property type="match status" value="1"/>
</dbReference>
<evidence type="ECO:0000256" key="1">
    <source>
        <dbReference type="ARBA" id="ARBA00023015"/>
    </source>
</evidence>
<accession>A0A2T1A6B0</accession>
<dbReference type="GO" id="GO:0003700">
    <property type="term" value="F:DNA-binding transcription factor activity"/>
    <property type="evidence" value="ECO:0007669"/>
    <property type="project" value="TreeGrafter"/>
</dbReference>
<evidence type="ECO:0000256" key="2">
    <source>
        <dbReference type="ARBA" id="ARBA00023125"/>
    </source>
</evidence>
<keyword evidence="7" id="KW-1185">Reference proteome</keyword>
<evidence type="ECO:0000256" key="3">
    <source>
        <dbReference type="ARBA" id="ARBA00023163"/>
    </source>
</evidence>
<dbReference type="InterPro" id="IPR050707">
    <property type="entry name" value="HTH_MetabolicPath_Reg"/>
</dbReference>
<dbReference type="RefSeq" id="WP_106347179.1">
    <property type="nucleotide sequence ID" value="NZ_PVUE01000001.1"/>
</dbReference>
<dbReference type="EMBL" id="PVUE01000001">
    <property type="protein sequence ID" value="PRZ44129.1"/>
    <property type="molecule type" value="Genomic_DNA"/>
</dbReference>
<evidence type="ECO:0000259" key="5">
    <source>
        <dbReference type="PROSITE" id="PS51078"/>
    </source>
</evidence>
<keyword evidence="1" id="KW-0805">Transcription regulation</keyword>
<dbReference type="OrthoDB" id="5112988at2"/>
<dbReference type="PROSITE" id="PS51077">
    <property type="entry name" value="HTH_ICLR"/>
    <property type="match status" value="1"/>
</dbReference>
<dbReference type="PANTHER" id="PTHR30136">
    <property type="entry name" value="HELIX-TURN-HELIX TRANSCRIPTIONAL REGULATOR, ICLR FAMILY"/>
    <property type="match status" value="1"/>
</dbReference>
<feature type="domain" description="HTH iclR-type" evidence="4">
    <location>
        <begin position="6"/>
        <end position="66"/>
    </location>
</feature>
<proteinExistence type="predicted"/>
<name>A0A2T1A6B0_9ACTN</name>
<dbReference type="PANTHER" id="PTHR30136:SF24">
    <property type="entry name" value="HTH-TYPE TRANSCRIPTIONAL REPRESSOR ALLR"/>
    <property type="match status" value="1"/>
</dbReference>
<dbReference type="InterPro" id="IPR029016">
    <property type="entry name" value="GAF-like_dom_sf"/>
</dbReference>
<dbReference type="Pfam" id="PF09339">
    <property type="entry name" value="HTH_IclR"/>
    <property type="match status" value="1"/>
</dbReference>
<evidence type="ECO:0000259" key="4">
    <source>
        <dbReference type="PROSITE" id="PS51077"/>
    </source>
</evidence>
<dbReference type="InterPro" id="IPR036388">
    <property type="entry name" value="WH-like_DNA-bd_sf"/>
</dbReference>
<feature type="domain" description="IclR-ED" evidence="5">
    <location>
        <begin position="66"/>
        <end position="241"/>
    </location>
</feature>
<dbReference type="InterPro" id="IPR036390">
    <property type="entry name" value="WH_DNA-bd_sf"/>
</dbReference>
<dbReference type="Gene3D" id="1.10.10.10">
    <property type="entry name" value="Winged helix-like DNA-binding domain superfamily/Winged helix DNA-binding domain"/>
    <property type="match status" value="1"/>
</dbReference>
<protein>
    <submittedName>
        <fullName evidence="6">IclR family transcriptional regulator</fullName>
    </submittedName>
</protein>
<dbReference type="Proteomes" id="UP000237752">
    <property type="component" value="Unassembled WGS sequence"/>
</dbReference>
<dbReference type="InterPro" id="IPR014757">
    <property type="entry name" value="Tscrpt_reg_IclR_C"/>
</dbReference>
<dbReference type="GO" id="GO:0003677">
    <property type="term" value="F:DNA binding"/>
    <property type="evidence" value="ECO:0007669"/>
    <property type="project" value="UniProtKB-KW"/>
</dbReference>
<sequence>MPPRPHRTVERITRILEEVASARGGRTLADLARALDAPKSSVQGFVNGLIDAGYIEEQDRRYFIGPAIYMVATQANRLPVRAITHADLVALSDALGCSALLGVLVGRNLVYIDRAGGHPSLSYLIRTQPRRPTLRTAGGRVLVAGLDPDTLHEFLEREDDQELVESFLSDLEQIRTSGLSVAEHSISPNASAVATAIRGPGGNPVAALVLAGTSDTILPRLDELGARAKQEAAGWSRRVAE</sequence>
<dbReference type="SMART" id="SM00346">
    <property type="entry name" value="HTH_ICLR"/>
    <property type="match status" value="1"/>
</dbReference>
<comment type="caution">
    <text evidence="6">The sequence shown here is derived from an EMBL/GenBank/DDBJ whole genome shotgun (WGS) entry which is preliminary data.</text>
</comment>
<evidence type="ECO:0000313" key="6">
    <source>
        <dbReference type="EMBL" id="PRZ44129.1"/>
    </source>
</evidence>
<organism evidence="6 7">
    <name type="scientific">Antricoccus suffuscus</name>
    <dbReference type="NCBI Taxonomy" id="1629062"/>
    <lineage>
        <taxon>Bacteria</taxon>
        <taxon>Bacillati</taxon>
        <taxon>Actinomycetota</taxon>
        <taxon>Actinomycetes</taxon>
        <taxon>Geodermatophilales</taxon>
        <taxon>Antricoccaceae</taxon>
        <taxon>Antricoccus</taxon>
    </lineage>
</organism>
<reference evidence="6 7" key="1">
    <citation type="submission" date="2018-03" db="EMBL/GenBank/DDBJ databases">
        <title>Genomic Encyclopedia of Archaeal and Bacterial Type Strains, Phase II (KMG-II): from individual species to whole genera.</title>
        <authorList>
            <person name="Goeker M."/>
        </authorList>
    </citation>
    <scope>NUCLEOTIDE SEQUENCE [LARGE SCALE GENOMIC DNA]</scope>
    <source>
        <strain evidence="6 7">DSM 100065</strain>
    </source>
</reference>
<keyword evidence="3" id="KW-0804">Transcription</keyword>
<gene>
    <name evidence="6" type="ORF">CLV47_101254</name>
</gene>
<keyword evidence="2" id="KW-0238">DNA-binding</keyword>
<dbReference type="PROSITE" id="PS51078">
    <property type="entry name" value="ICLR_ED"/>
    <property type="match status" value="1"/>
</dbReference>
<evidence type="ECO:0000313" key="7">
    <source>
        <dbReference type="Proteomes" id="UP000237752"/>
    </source>
</evidence>
<dbReference type="SUPFAM" id="SSF55781">
    <property type="entry name" value="GAF domain-like"/>
    <property type="match status" value="1"/>
</dbReference>